<dbReference type="PROSITE" id="PS51257">
    <property type="entry name" value="PROKAR_LIPOPROTEIN"/>
    <property type="match status" value="1"/>
</dbReference>
<dbReference type="EMBL" id="FTOA01000005">
    <property type="protein sequence ID" value="SIS97345.1"/>
    <property type="molecule type" value="Genomic_DNA"/>
</dbReference>
<dbReference type="RefSeq" id="WP_076401040.1">
    <property type="nucleotide sequence ID" value="NZ_FTOA01000005.1"/>
</dbReference>
<evidence type="ECO:0000256" key="1">
    <source>
        <dbReference type="ARBA" id="ARBA00004370"/>
    </source>
</evidence>
<gene>
    <name evidence="6" type="ORF">SAMN05421779_105101</name>
</gene>
<dbReference type="InterPro" id="IPR006665">
    <property type="entry name" value="OmpA-like"/>
</dbReference>
<accession>A0A1N7NG31</accession>
<feature type="signal peptide" evidence="4">
    <location>
        <begin position="1"/>
        <end position="27"/>
    </location>
</feature>
<dbReference type="Proteomes" id="UP000185678">
    <property type="component" value="Unassembled WGS sequence"/>
</dbReference>
<dbReference type="GO" id="GO:0016020">
    <property type="term" value="C:membrane"/>
    <property type="evidence" value="ECO:0007669"/>
    <property type="project" value="UniProtKB-SubCell"/>
</dbReference>
<proteinExistence type="predicted"/>
<feature type="domain" description="OmpA-like" evidence="5">
    <location>
        <begin position="36"/>
        <end position="151"/>
    </location>
</feature>
<protein>
    <submittedName>
        <fullName evidence="6">OmpA family protein</fullName>
    </submittedName>
</protein>
<evidence type="ECO:0000313" key="6">
    <source>
        <dbReference type="EMBL" id="SIS97345.1"/>
    </source>
</evidence>
<dbReference type="STRING" id="80876.SAMN05421779_105101"/>
<organism evidence="6 7">
    <name type="scientific">Insolitispirillum peregrinum</name>
    <dbReference type="NCBI Taxonomy" id="80876"/>
    <lineage>
        <taxon>Bacteria</taxon>
        <taxon>Pseudomonadati</taxon>
        <taxon>Pseudomonadota</taxon>
        <taxon>Alphaproteobacteria</taxon>
        <taxon>Rhodospirillales</taxon>
        <taxon>Novispirillaceae</taxon>
        <taxon>Insolitispirillum</taxon>
    </lineage>
</organism>
<keyword evidence="7" id="KW-1185">Reference proteome</keyword>
<dbReference type="InterPro" id="IPR036737">
    <property type="entry name" value="OmpA-like_sf"/>
</dbReference>
<dbReference type="AlphaFoldDB" id="A0A1N7NG31"/>
<dbReference type="CDD" id="cd07185">
    <property type="entry name" value="OmpA_C-like"/>
    <property type="match status" value="1"/>
</dbReference>
<dbReference type="SUPFAM" id="SSF103088">
    <property type="entry name" value="OmpA-like"/>
    <property type="match status" value="1"/>
</dbReference>
<comment type="subcellular location">
    <subcellularLocation>
        <location evidence="1">Membrane</location>
    </subcellularLocation>
</comment>
<dbReference type="PROSITE" id="PS51123">
    <property type="entry name" value="OMPA_2"/>
    <property type="match status" value="1"/>
</dbReference>
<dbReference type="Gene3D" id="3.30.1330.60">
    <property type="entry name" value="OmpA-like domain"/>
    <property type="match status" value="1"/>
</dbReference>
<dbReference type="Pfam" id="PF00691">
    <property type="entry name" value="OmpA"/>
    <property type="match status" value="1"/>
</dbReference>
<reference evidence="6 7" key="1">
    <citation type="submission" date="2017-01" db="EMBL/GenBank/DDBJ databases">
        <authorList>
            <person name="Mah S.A."/>
            <person name="Swanson W.J."/>
            <person name="Moy G.W."/>
            <person name="Vacquier V.D."/>
        </authorList>
    </citation>
    <scope>NUCLEOTIDE SEQUENCE [LARGE SCALE GENOMIC DNA]</scope>
    <source>
        <strain evidence="6 7">DSM 11589</strain>
    </source>
</reference>
<name>A0A1N7NG31_9PROT</name>
<evidence type="ECO:0000256" key="4">
    <source>
        <dbReference type="SAM" id="SignalP"/>
    </source>
</evidence>
<feature type="chain" id="PRO_5012546299" evidence="4">
    <location>
        <begin position="28"/>
        <end position="153"/>
    </location>
</feature>
<evidence type="ECO:0000256" key="3">
    <source>
        <dbReference type="PROSITE-ProRule" id="PRU00473"/>
    </source>
</evidence>
<evidence type="ECO:0000256" key="2">
    <source>
        <dbReference type="ARBA" id="ARBA00023136"/>
    </source>
</evidence>
<keyword evidence="2 3" id="KW-0472">Membrane</keyword>
<dbReference type="OrthoDB" id="7364292at2"/>
<evidence type="ECO:0000259" key="5">
    <source>
        <dbReference type="PROSITE" id="PS51123"/>
    </source>
</evidence>
<keyword evidence="4" id="KW-0732">Signal</keyword>
<evidence type="ECO:0000313" key="7">
    <source>
        <dbReference type="Proteomes" id="UP000185678"/>
    </source>
</evidence>
<dbReference type="PRINTS" id="PR01021">
    <property type="entry name" value="OMPADOMAIN"/>
</dbReference>
<dbReference type="InterPro" id="IPR006664">
    <property type="entry name" value="OMP_bac"/>
</dbReference>
<sequence>MFPHFKALFAPTIAALIAFSAATPASAGTLSQSCLAVDRVAKPQVTVYFAVDSVAISAQDRALLTKAAYDGQSQGRVCVIGQADKQGNTAHNMALAAKRANAVADILRSNGLNSGLLEAGARGEAFNDSVLEILGSQKQDRRVDVYFITNAER</sequence>